<gene>
    <name evidence="1" type="ORF">FOA19_10225</name>
</gene>
<comment type="caution">
    <text evidence="1">The sequence shown here is derived from an EMBL/GenBank/DDBJ whole genome shotgun (WGS) entry which is preliminary data.</text>
</comment>
<proteinExistence type="predicted"/>
<evidence type="ECO:0000313" key="2">
    <source>
        <dbReference type="Proteomes" id="UP000324133"/>
    </source>
</evidence>
<dbReference type="OrthoDB" id="7056491at2"/>
<keyword evidence="2" id="KW-1185">Reference proteome</keyword>
<dbReference type="AlphaFoldDB" id="A0A5B6TMY0"/>
<accession>A0A5B6TMY0</accession>
<protein>
    <recommendedName>
        <fullName evidence="3">Phospholipase D-like domain-containing protein</fullName>
    </recommendedName>
</protein>
<reference evidence="1 2" key="1">
    <citation type="submission" date="2019-07" db="EMBL/GenBank/DDBJ databases">
        <title>Rufibacter sp. nov., isolated from lake sediment.</title>
        <authorList>
            <person name="Qu J.-H."/>
        </authorList>
    </citation>
    <scope>NUCLEOTIDE SEQUENCE [LARGE SCALE GENOMIC DNA]</scope>
    <source>
        <strain evidence="1 2">NBS58-1</strain>
    </source>
</reference>
<dbReference type="EMBL" id="VKKY01000002">
    <property type="protein sequence ID" value="KAA3437673.1"/>
    <property type="molecule type" value="Genomic_DNA"/>
</dbReference>
<organism evidence="1 2">
    <name type="scientific">Rufibacter hautae</name>
    <dbReference type="NCBI Taxonomy" id="2595005"/>
    <lineage>
        <taxon>Bacteria</taxon>
        <taxon>Pseudomonadati</taxon>
        <taxon>Bacteroidota</taxon>
        <taxon>Cytophagia</taxon>
        <taxon>Cytophagales</taxon>
        <taxon>Hymenobacteraceae</taxon>
        <taxon>Rufibacter</taxon>
    </lineage>
</organism>
<dbReference type="Gene3D" id="3.30.870.10">
    <property type="entry name" value="Endonuclease Chain A"/>
    <property type="match status" value="2"/>
</dbReference>
<evidence type="ECO:0008006" key="3">
    <source>
        <dbReference type="Google" id="ProtNLM"/>
    </source>
</evidence>
<sequence>MMTALRLANVRNVNVLVDGKFLEQSLEMVTGNEFKNHKTYSLTPVYETGVFHPKIMLLTGPTQGLLVIGSGNLTSSGLSTNDEIWAAFHLNSLDCNNAPVFAAAWQYLQGYFPQVKGFNQQKLDWITQYSPWVRELALIAPGKTFIPLDDELEVKFVANTASVSIYQQLIESLPKSKVKKLSIVSPYFDEKGTILEQLTADFEIEEIACLTDQQFGILPTKLNEILYNQVAFYDWKDCLKDFDTRYNRLHAKLFHFEYTDGWEYLLIGSPNATIQALGSVADFAVNGEAGLLLKRKNKNGYIRELGINTKNGPTLNVKAAAKGKTHRGDSTPSINYENKILYAERNGSRLTVHLKKTSKAVYEIQVLNSSNEEVEIHSLPAVSEEAVIILQQPDKAFRLFLVSDGVRVSNYSLIHNISYLVKSTPDPSHDKLTQIIEGFLADPENGIYSDLLKYIDYSVDEEEFGLPAQPLRGASGLSVSTNTTIDHIGLTEEELYKLRSAQARDLLLLNTSNVQIADILNIISKGMVVQSSEVQENAEQALSQDDIEFQMGSEQEVDQSVIKRARGEAEQRAIFKHLDKIDKFFSNQHKKFFETRMLQDVPKRPITLKELSNVSVMTDLLYMFYGKSYNVSTIEVGLYSTNKTKPIIQELEKEFGMVKTSKINRDNFSIVYFEMFPEYYLEFKKRVAASGANLLVNQEEFSPITRSYPYFFQEDLKSILIETFGCFLLCANSKAGFHQYTNESQNEKVIFYRDSIFRKCTFLILNIRWREDELVYRDILLLDLLQLVCPDKLSTKYTKELKLAIEDLYKSNQLKSEHFSDNLKYYFSSLIPTVQSWQRIFETDSSSLSTNRSSLGSGTIIYHRELGFATLKQSGNNFITLVKPCLPWDDYKGENTMKIVYPLTNIILFKN</sequence>
<dbReference type="Proteomes" id="UP000324133">
    <property type="component" value="Unassembled WGS sequence"/>
</dbReference>
<name>A0A5B6TMY0_9BACT</name>
<evidence type="ECO:0000313" key="1">
    <source>
        <dbReference type="EMBL" id="KAA3437673.1"/>
    </source>
</evidence>